<dbReference type="Proteomes" id="UP000283000">
    <property type="component" value="Chromosome"/>
</dbReference>
<dbReference type="EMBL" id="CP025330">
    <property type="protein sequence ID" value="AZT95320.1"/>
    <property type="molecule type" value="Genomic_DNA"/>
</dbReference>
<dbReference type="Pfam" id="PF12728">
    <property type="entry name" value="HTH_17"/>
    <property type="match status" value="1"/>
</dbReference>
<proteinExistence type="predicted"/>
<dbReference type="SUPFAM" id="SSF46955">
    <property type="entry name" value="Putative DNA-binding domain"/>
    <property type="match status" value="1"/>
</dbReference>
<dbReference type="NCBIfam" id="TIGR01764">
    <property type="entry name" value="excise"/>
    <property type="match status" value="1"/>
</dbReference>
<evidence type="ECO:0000313" key="2">
    <source>
        <dbReference type="EMBL" id="AZT95320.1"/>
    </source>
</evidence>
<sequence length="64" mass="7551">MYNDVRWLTADDLAAELQIPKQTIYRWRVEGYGPAAHKIGRHLRFSRDDVDAWYSTLQEIVVSE</sequence>
<dbReference type="GO" id="GO:0003677">
    <property type="term" value="F:DNA binding"/>
    <property type="evidence" value="ECO:0007669"/>
    <property type="project" value="InterPro"/>
</dbReference>
<reference evidence="2 3" key="1">
    <citation type="submission" date="2017-12" db="EMBL/GenBank/DDBJ databases">
        <authorList>
            <person name="Levesque S."/>
        </authorList>
    </citation>
    <scope>NUCLEOTIDE SEQUENCE [LARGE SCALE GENOMIC DNA]</scope>
    <source>
        <strain evidence="2 3">SMQ-1417</strain>
    </source>
</reference>
<gene>
    <name evidence="2" type="ORF">CXR23_07200</name>
</gene>
<dbReference type="InterPro" id="IPR009061">
    <property type="entry name" value="DNA-bd_dom_put_sf"/>
</dbReference>
<dbReference type="InterPro" id="IPR041657">
    <property type="entry name" value="HTH_17"/>
</dbReference>
<organism evidence="2 3">
    <name type="scientific">Brevibacterium aurantiacum</name>
    <dbReference type="NCBI Taxonomy" id="273384"/>
    <lineage>
        <taxon>Bacteria</taxon>
        <taxon>Bacillati</taxon>
        <taxon>Actinomycetota</taxon>
        <taxon>Actinomycetes</taxon>
        <taxon>Micrococcales</taxon>
        <taxon>Brevibacteriaceae</taxon>
        <taxon>Brevibacterium</taxon>
    </lineage>
</organism>
<evidence type="ECO:0000259" key="1">
    <source>
        <dbReference type="Pfam" id="PF12728"/>
    </source>
</evidence>
<accession>A0A3T0DJV1</accession>
<dbReference type="AlphaFoldDB" id="A0A3T0DJV1"/>
<reference evidence="2 3" key="2">
    <citation type="submission" date="2019-01" db="EMBL/GenBank/DDBJ databases">
        <title>Comparative genomic analysis of Brevibacterium aurantiacum sheds light on its evolution and its adaptation to smear-ripened cheeses.</title>
        <authorList>
            <person name="Moineau S."/>
        </authorList>
    </citation>
    <scope>NUCLEOTIDE SEQUENCE [LARGE SCALE GENOMIC DNA]</scope>
    <source>
        <strain evidence="2 3">SMQ-1417</strain>
    </source>
</reference>
<name>A0A3T0DJV1_BREAU</name>
<evidence type="ECO:0000313" key="3">
    <source>
        <dbReference type="Proteomes" id="UP000283000"/>
    </source>
</evidence>
<feature type="domain" description="Helix-turn-helix" evidence="1">
    <location>
        <begin position="7"/>
        <end position="54"/>
    </location>
</feature>
<dbReference type="InterPro" id="IPR010093">
    <property type="entry name" value="SinI_DNA-bd"/>
</dbReference>
<protein>
    <submittedName>
        <fullName evidence="2">Excisionase</fullName>
    </submittedName>
</protein>